<reference evidence="1 2" key="1">
    <citation type="submission" date="2018-05" db="EMBL/GenBank/DDBJ databases">
        <title>Novel Campyloabacter and Helicobacter Species and Strains.</title>
        <authorList>
            <person name="Mannion A.J."/>
            <person name="Shen Z."/>
            <person name="Fox J.G."/>
        </authorList>
    </citation>
    <scope>NUCLEOTIDE SEQUENCE [LARGE SCALE GENOMIC DNA]</scope>
    <source>
        <strain evidence="2">MIT10-5678</strain>
    </source>
</reference>
<dbReference type="Proteomes" id="UP000309584">
    <property type="component" value="Unassembled WGS sequence"/>
</dbReference>
<name>A0ABY2THC7_9BACT</name>
<proteinExistence type="predicted"/>
<protein>
    <submittedName>
        <fullName evidence="1">Uncharacterized protein</fullName>
    </submittedName>
</protein>
<accession>A0ABY2THC7</accession>
<dbReference type="RefSeq" id="WP_171000094.1">
    <property type="nucleotide sequence ID" value="NZ_NXLY01000016.1"/>
</dbReference>
<keyword evidence="2" id="KW-1185">Reference proteome</keyword>
<evidence type="ECO:0000313" key="1">
    <source>
        <dbReference type="EMBL" id="TKX33396.1"/>
    </source>
</evidence>
<evidence type="ECO:0000313" key="2">
    <source>
        <dbReference type="Proteomes" id="UP000309584"/>
    </source>
</evidence>
<dbReference type="EMBL" id="NXLY01000016">
    <property type="protein sequence ID" value="TKX33396.1"/>
    <property type="molecule type" value="Genomic_DNA"/>
</dbReference>
<organism evidence="1 2">
    <name type="scientific">Campylobacter taeniopygiae</name>
    <dbReference type="NCBI Taxonomy" id="2510188"/>
    <lineage>
        <taxon>Bacteria</taxon>
        <taxon>Pseudomonadati</taxon>
        <taxon>Campylobacterota</taxon>
        <taxon>Epsilonproteobacteria</taxon>
        <taxon>Campylobacterales</taxon>
        <taxon>Campylobacteraceae</taxon>
        <taxon>Campylobacter</taxon>
    </lineage>
</organism>
<sequence>SYVNDITLYDIIYDIIPNSIRKVFLKDEKLLKTYLPLNQGQFYYKEYVYSNPKEVFKYLYGENITYNEKKVPKKYCQMDALFLEDYGIDPAVNTTIPKAKINKLGIGYDELLELIQNDQTSLKYPEIDEFKVIDETKYPKDGFILENERAYKVVLDPKKRHKANYEDMVRNFNTSYADNMFFRTQGEVWADDKADYVAKIQNCEAETFLLQNNFHSKNLVFESFRMKLREDEDFKERIKENTIFYEEYPLTHPWWYDWVMQIDTFLAYRFNQALTLAFLNAYNKTKVNIEE</sequence>
<feature type="non-terminal residue" evidence="1">
    <location>
        <position position="1"/>
    </location>
</feature>
<gene>
    <name evidence="1" type="ORF">CQA75_07560</name>
</gene>
<comment type="caution">
    <text evidence="1">The sequence shown here is derived from an EMBL/GenBank/DDBJ whole genome shotgun (WGS) entry which is preliminary data.</text>
</comment>